<dbReference type="Pfam" id="PF05378">
    <property type="entry name" value="Hydant_A_N"/>
    <property type="match status" value="1"/>
</dbReference>
<evidence type="ECO:0000259" key="2">
    <source>
        <dbReference type="Pfam" id="PF05378"/>
    </source>
</evidence>
<dbReference type="RefSeq" id="WP_344936428.1">
    <property type="nucleotide sequence ID" value="NZ_BAAAZR010000002.1"/>
</dbReference>
<evidence type="ECO:0000313" key="5">
    <source>
        <dbReference type="Proteomes" id="UP001500888"/>
    </source>
</evidence>
<dbReference type="InterPro" id="IPR008040">
    <property type="entry name" value="Hydant_A_N"/>
</dbReference>
<dbReference type="EMBL" id="BAAAZR010000002">
    <property type="protein sequence ID" value="GAA3798379.1"/>
    <property type="molecule type" value="Genomic_DNA"/>
</dbReference>
<feature type="domain" description="Hydantoinase A/oxoprolinase" evidence="1">
    <location>
        <begin position="204"/>
        <end position="484"/>
    </location>
</feature>
<dbReference type="InterPro" id="IPR043129">
    <property type="entry name" value="ATPase_NBD"/>
</dbReference>
<feature type="domain" description="Hydantoinase/oxoprolinase N-terminal" evidence="2">
    <location>
        <begin position="5"/>
        <end position="183"/>
    </location>
</feature>
<dbReference type="Pfam" id="PF19278">
    <property type="entry name" value="Hydant_A_C"/>
    <property type="match status" value="1"/>
</dbReference>
<dbReference type="InterPro" id="IPR002821">
    <property type="entry name" value="Hydantoinase_A"/>
</dbReference>
<proteinExistence type="predicted"/>
<evidence type="ECO:0000259" key="1">
    <source>
        <dbReference type="Pfam" id="PF01968"/>
    </source>
</evidence>
<reference evidence="5" key="1">
    <citation type="journal article" date="2019" name="Int. J. Syst. Evol. Microbiol.">
        <title>The Global Catalogue of Microorganisms (GCM) 10K type strain sequencing project: providing services to taxonomists for standard genome sequencing and annotation.</title>
        <authorList>
            <consortium name="The Broad Institute Genomics Platform"/>
            <consortium name="The Broad Institute Genome Sequencing Center for Infectious Disease"/>
            <person name="Wu L."/>
            <person name="Ma J."/>
        </authorList>
    </citation>
    <scope>NUCLEOTIDE SEQUENCE [LARGE SCALE GENOMIC DNA]</scope>
    <source>
        <strain evidence="5">JCM 16908</strain>
    </source>
</reference>
<comment type="caution">
    <text evidence="4">The sequence shown here is derived from an EMBL/GenBank/DDBJ whole genome shotgun (WGS) entry which is preliminary data.</text>
</comment>
<sequence length="703" mass="74549">MRSVRIGVDTGGTFTDVVAVDEQTGEITTTKTPSTPANPADGFMNGVHKVLSGRSLSEVAGIVHGTTVATNQLLEDRPVDLGFVTTEGFEFILEIARQSVPDGYGNSYFWVKPPRIVPVHRVKTVGGRLDHLGEEVRPFDEAQAVAVARWFRDQGINAIGVCFLHSYADPAHERRMREVLEREHPDAVVSLSSDVLREYREYERSVTTLVDAAVKPTMRRYIANLASRLGMPFSVMKSNGGVLSAAEVVHQPITTVLSGPAAGALGAALIAGTAGHPSVITLDGGGTSTDVAVVVDGEPSLTTEGTIGRYPCKIPMIDIVTVGAGGGSIAWISPEGTLKVGPKSAGADPGPICYGKGGTEVTVTDAHVYLGRVPPHLLGGEIPLDSGAARAGIEALAGKLGLTPERTAAGILEISAFNQSNAIRQITVKRGLDVRDFPMVAFGGSGPLLVCRLIDILSIPAVVVPANPGNVSAFGLLTVDVKNDYVRTHVTRELSLETAAAILGDLEAQAAGALDREGFPGDRHVYARSADLRYYGQAYEVRVPAPAGPVDEAWRADVLDRFHQAHHKLYGYGYRDDPRHAVEWVNLRVSGIGPITRPAVPELPPGDGGATAAPDARPVYFDEDLSSPLQENGWRTAPIHRRGDLRRGDVVTGPAVIEEYGSTLPLHPGFTAEADGHGNLVVRREAGDGDMERGARIKDGAGE</sequence>
<dbReference type="PANTHER" id="PTHR11365:SF23">
    <property type="entry name" value="HYPOTHETICAL 5-OXOPROLINASE (EUROFUNG)-RELATED"/>
    <property type="match status" value="1"/>
</dbReference>
<dbReference type="InterPro" id="IPR045079">
    <property type="entry name" value="Oxoprolinase-like"/>
</dbReference>
<dbReference type="SUPFAM" id="SSF53067">
    <property type="entry name" value="Actin-like ATPase domain"/>
    <property type="match status" value="1"/>
</dbReference>
<organism evidence="4 5">
    <name type="scientific">Sphaerisporangium flaviroseum</name>
    <dbReference type="NCBI Taxonomy" id="509199"/>
    <lineage>
        <taxon>Bacteria</taxon>
        <taxon>Bacillati</taxon>
        <taxon>Actinomycetota</taxon>
        <taxon>Actinomycetes</taxon>
        <taxon>Streptosporangiales</taxon>
        <taxon>Streptosporangiaceae</taxon>
        <taxon>Sphaerisporangium</taxon>
    </lineage>
</organism>
<dbReference type="Pfam" id="PF01968">
    <property type="entry name" value="Hydantoinase_A"/>
    <property type="match status" value="1"/>
</dbReference>
<keyword evidence="5" id="KW-1185">Reference proteome</keyword>
<protein>
    <submittedName>
        <fullName evidence="4">Hydantoinase/oxoprolinase family protein</fullName>
    </submittedName>
</protein>
<gene>
    <name evidence="4" type="ORF">GCM10022226_17150</name>
</gene>
<name>A0ABP7HNH0_9ACTN</name>
<feature type="domain" description="Acetophenone carboxylase-like C-terminal" evidence="3">
    <location>
        <begin position="501"/>
        <end position="677"/>
    </location>
</feature>
<evidence type="ECO:0000313" key="4">
    <source>
        <dbReference type="EMBL" id="GAA3798379.1"/>
    </source>
</evidence>
<accession>A0ABP7HNH0</accession>
<dbReference type="Proteomes" id="UP001500888">
    <property type="component" value="Unassembled WGS sequence"/>
</dbReference>
<evidence type="ECO:0000259" key="3">
    <source>
        <dbReference type="Pfam" id="PF19278"/>
    </source>
</evidence>
<dbReference type="InterPro" id="IPR049517">
    <property type="entry name" value="ACX-like_C"/>
</dbReference>
<dbReference type="PANTHER" id="PTHR11365">
    <property type="entry name" value="5-OXOPROLINASE RELATED"/>
    <property type="match status" value="1"/>
</dbReference>